<reference evidence="2" key="1">
    <citation type="journal article" date="2023" name="Mol. Phylogenet. Evol.">
        <title>Genome-scale phylogeny and comparative genomics of the fungal order Sordariales.</title>
        <authorList>
            <person name="Hensen N."/>
            <person name="Bonometti L."/>
            <person name="Westerberg I."/>
            <person name="Brannstrom I.O."/>
            <person name="Guillou S."/>
            <person name="Cros-Aarteil S."/>
            <person name="Calhoun S."/>
            <person name="Haridas S."/>
            <person name="Kuo A."/>
            <person name="Mondo S."/>
            <person name="Pangilinan J."/>
            <person name="Riley R."/>
            <person name="LaButti K."/>
            <person name="Andreopoulos B."/>
            <person name="Lipzen A."/>
            <person name="Chen C."/>
            <person name="Yan M."/>
            <person name="Daum C."/>
            <person name="Ng V."/>
            <person name="Clum A."/>
            <person name="Steindorff A."/>
            <person name="Ohm R.A."/>
            <person name="Martin F."/>
            <person name="Silar P."/>
            <person name="Natvig D.O."/>
            <person name="Lalanne C."/>
            <person name="Gautier V."/>
            <person name="Ament-Velasquez S.L."/>
            <person name="Kruys A."/>
            <person name="Hutchinson M.I."/>
            <person name="Powell A.J."/>
            <person name="Barry K."/>
            <person name="Miller A.N."/>
            <person name="Grigoriev I.V."/>
            <person name="Debuchy R."/>
            <person name="Gladieux P."/>
            <person name="Hiltunen Thoren M."/>
            <person name="Johannesson H."/>
        </authorList>
    </citation>
    <scope>NUCLEOTIDE SEQUENCE</scope>
    <source>
        <strain evidence="2">CBS 123565</strain>
    </source>
</reference>
<dbReference type="EMBL" id="MU853403">
    <property type="protein sequence ID" value="KAK4136316.1"/>
    <property type="molecule type" value="Genomic_DNA"/>
</dbReference>
<dbReference type="Proteomes" id="UP001304895">
    <property type="component" value="Unassembled WGS sequence"/>
</dbReference>
<keyword evidence="3" id="KW-1185">Reference proteome</keyword>
<keyword evidence="1" id="KW-0472">Membrane</keyword>
<proteinExistence type="predicted"/>
<sequence>MAPLIAQVAGLVKRADGCVLYGIPLQTPLANKILSCGSGQYRAYDGYCYSRSTWHWWGRWVFAGLSILFILIVMAILM</sequence>
<accession>A0AAN6UP67</accession>
<organism evidence="2 3">
    <name type="scientific">Trichocladium antarcticum</name>
    <dbReference type="NCBI Taxonomy" id="1450529"/>
    <lineage>
        <taxon>Eukaryota</taxon>
        <taxon>Fungi</taxon>
        <taxon>Dikarya</taxon>
        <taxon>Ascomycota</taxon>
        <taxon>Pezizomycotina</taxon>
        <taxon>Sordariomycetes</taxon>
        <taxon>Sordariomycetidae</taxon>
        <taxon>Sordariales</taxon>
        <taxon>Chaetomiaceae</taxon>
        <taxon>Trichocladium</taxon>
    </lineage>
</organism>
<evidence type="ECO:0000313" key="3">
    <source>
        <dbReference type="Proteomes" id="UP001304895"/>
    </source>
</evidence>
<feature type="transmembrane region" description="Helical" evidence="1">
    <location>
        <begin position="57"/>
        <end position="77"/>
    </location>
</feature>
<evidence type="ECO:0000256" key="1">
    <source>
        <dbReference type="SAM" id="Phobius"/>
    </source>
</evidence>
<dbReference type="AlphaFoldDB" id="A0AAN6UP67"/>
<evidence type="ECO:0000313" key="2">
    <source>
        <dbReference type="EMBL" id="KAK4136316.1"/>
    </source>
</evidence>
<protein>
    <submittedName>
        <fullName evidence="2">Uncharacterized protein</fullName>
    </submittedName>
</protein>
<keyword evidence="1" id="KW-0812">Transmembrane</keyword>
<reference evidence="2" key="2">
    <citation type="submission" date="2023-05" db="EMBL/GenBank/DDBJ databases">
        <authorList>
            <consortium name="Lawrence Berkeley National Laboratory"/>
            <person name="Steindorff A."/>
            <person name="Hensen N."/>
            <person name="Bonometti L."/>
            <person name="Westerberg I."/>
            <person name="Brannstrom I.O."/>
            <person name="Guillou S."/>
            <person name="Cros-Aarteil S."/>
            <person name="Calhoun S."/>
            <person name="Haridas S."/>
            <person name="Kuo A."/>
            <person name="Mondo S."/>
            <person name="Pangilinan J."/>
            <person name="Riley R."/>
            <person name="Labutti K."/>
            <person name="Andreopoulos B."/>
            <person name="Lipzen A."/>
            <person name="Chen C."/>
            <person name="Yanf M."/>
            <person name="Daum C."/>
            <person name="Ng V."/>
            <person name="Clum A."/>
            <person name="Ohm R."/>
            <person name="Martin F."/>
            <person name="Silar P."/>
            <person name="Natvig D."/>
            <person name="Lalanne C."/>
            <person name="Gautier V."/>
            <person name="Ament-Velasquez S.L."/>
            <person name="Kruys A."/>
            <person name="Hutchinson M.I."/>
            <person name="Powell A.J."/>
            <person name="Barry K."/>
            <person name="Miller A.N."/>
            <person name="Grigoriev I.V."/>
            <person name="Debuchy R."/>
            <person name="Gladieux P."/>
            <person name="Thoren M.H."/>
            <person name="Johannesson H."/>
        </authorList>
    </citation>
    <scope>NUCLEOTIDE SEQUENCE</scope>
    <source>
        <strain evidence="2">CBS 123565</strain>
    </source>
</reference>
<comment type="caution">
    <text evidence="2">The sequence shown here is derived from an EMBL/GenBank/DDBJ whole genome shotgun (WGS) entry which is preliminary data.</text>
</comment>
<name>A0AAN6UP67_9PEZI</name>
<keyword evidence="1" id="KW-1133">Transmembrane helix</keyword>
<gene>
    <name evidence="2" type="ORF">BT67DRAFT_439319</name>
</gene>